<organism evidence="2 3">
    <name type="scientific">Aquisalibacillus elongatus</name>
    <dbReference type="NCBI Taxonomy" id="485577"/>
    <lineage>
        <taxon>Bacteria</taxon>
        <taxon>Bacillati</taxon>
        <taxon>Bacillota</taxon>
        <taxon>Bacilli</taxon>
        <taxon>Bacillales</taxon>
        <taxon>Bacillaceae</taxon>
        <taxon>Aquisalibacillus</taxon>
    </lineage>
</organism>
<evidence type="ECO:0000313" key="3">
    <source>
        <dbReference type="Proteomes" id="UP000276443"/>
    </source>
</evidence>
<keyword evidence="3" id="KW-1185">Reference proteome</keyword>
<proteinExistence type="predicted"/>
<accession>A0A3N5B8J5</accession>
<name>A0A3N5B8J5_9BACI</name>
<comment type="caution">
    <text evidence="2">The sequence shown here is derived from an EMBL/GenBank/DDBJ whole genome shotgun (WGS) entry which is preliminary data.</text>
</comment>
<sequence>MKHLVWLCLVCLLLVSCVDEQPEEEVQVDDTGESDDQEEQDHDEEQDSEEEPDQSEDEGEQVEEEEKDEPVTSLISVDQARSIAERKLYFAINTMQNLQEEKQEWFGVEEESEAYTNAVEETKSELGENISSETIDQWAENYFQEFFIYNHLYRVLQPSDLNTRFDLKEFSDQHFVLAFIQLGDGAYKETTEYDVEFVKEDGEWKFKDYKHMPVDEPLDLTFEDLQEAFVDVESLERIEGELVEEKTHEGEHYLVIDYEGMTKAINTNTGFENFDLVE</sequence>
<gene>
    <name evidence="2" type="ORF">EDC24_1816</name>
</gene>
<dbReference type="AlphaFoldDB" id="A0A3N5B8J5"/>
<evidence type="ECO:0000256" key="1">
    <source>
        <dbReference type="SAM" id="MobiDB-lite"/>
    </source>
</evidence>
<evidence type="ECO:0000313" key="2">
    <source>
        <dbReference type="EMBL" id="RPF53319.1"/>
    </source>
</evidence>
<dbReference type="Proteomes" id="UP000276443">
    <property type="component" value="Unassembled WGS sequence"/>
</dbReference>
<dbReference type="PROSITE" id="PS51257">
    <property type="entry name" value="PROKAR_LIPOPROTEIN"/>
    <property type="match status" value="1"/>
</dbReference>
<reference evidence="2 3" key="1">
    <citation type="submission" date="2018-11" db="EMBL/GenBank/DDBJ databases">
        <title>Genomic Encyclopedia of Type Strains, Phase IV (KMG-IV): sequencing the most valuable type-strain genomes for metagenomic binning, comparative biology and taxonomic classification.</title>
        <authorList>
            <person name="Goeker M."/>
        </authorList>
    </citation>
    <scope>NUCLEOTIDE SEQUENCE [LARGE SCALE GENOMIC DNA]</scope>
    <source>
        <strain evidence="2 3">DSM 18090</strain>
    </source>
</reference>
<feature type="region of interest" description="Disordered" evidence="1">
    <location>
        <begin position="21"/>
        <end position="76"/>
    </location>
</feature>
<feature type="compositionally biased region" description="Acidic residues" evidence="1">
    <location>
        <begin position="21"/>
        <end position="68"/>
    </location>
</feature>
<dbReference type="OrthoDB" id="2969416at2"/>
<protein>
    <submittedName>
        <fullName evidence="2">Uncharacterized protein</fullName>
    </submittedName>
</protein>
<dbReference type="RefSeq" id="WP_124221776.1">
    <property type="nucleotide sequence ID" value="NZ_RKRF01000009.1"/>
</dbReference>
<dbReference type="EMBL" id="RKRF01000009">
    <property type="protein sequence ID" value="RPF53319.1"/>
    <property type="molecule type" value="Genomic_DNA"/>
</dbReference>